<feature type="transmembrane region" description="Helical" evidence="7">
    <location>
        <begin position="225"/>
        <end position="249"/>
    </location>
</feature>
<dbReference type="KEGG" id="proo:MJB10_05450"/>
<dbReference type="GO" id="GO:0005886">
    <property type="term" value="C:plasma membrane"/>
    <property type="evidence" value="ECO:0007669"/>
    <property type="project" value="UniProtKB-SubCell"/>
</dbReference>
<keyword evidence="2 7" id="KW-0813">Transport</keyword>
<feature type="domain" description="ABC transmembrane type-1" evidence="8">
    <location>
        <begin position="91"/>
        <end position="306"/>
    </location>
</feature>
<dbReference type="InterPro" id="IPR035906">
    <property type="entry name" value="MetI-like_sf"/>
</dbReference>
<dbReference type="EMBL" id="CP130319">
    <property type="protein sequence ID" value="WNR45551.1"/>
    <property type="molecule type" value="Genomic_DNA"/>
</dbReference>
<keyword evidence="4 7" id="KW-0812">Transmembrane</keyword>
<sequence length="318" mass="35116">MRVSGLEAIQSVTAGKKVRSSRSRLLLQNIPLLVMFIPGVLYYVVFKYIPIGGVVIAFKDYNFNDGIINSPWVGLKHFRILFSNPQSSHIIVNTLWLSVLRIVFGFPFPIILAIMLNEVRKSWFKRTVQTMVFIPHFFSWVIVGGIVLTIFGQESGTLNILLKQWTGQAYPFLYQASSWVAVYIGSGTWKEAGFASIIYLAALAAIDPGLYEAAAIDGASKARQIWHITLPGISTVIAMMFILSLGGVMDVSFDQAYILGNSVVADVSEVISTWIYKFGLQGGQFGITTAMGLFESLVALILITAGNAVARRFGKELW</sequence>
<keyword evidence="10" id="KW-1185">Reference proteome</keyword>
<protein>
    <submittedName>
        <fullName evidence="9">ABC transporter permease subunit</fullName>
    </submittedName>
</protein>
<feature type="transmembrane region" description="Helical" evidence="7">
    <location>
        <begin position="128"/>
        <end position="151"/>
    </location>
</feature>
<dbReference type="CDD" id="cd06261">
    <property type="entry name" value="TM_PBP2"/>
    <property type="match status" value="1"/>
</dbReference>
<keyword evidence="6 7" id="KW-0472">Membrane</keyword>
<feature type="transmembrane region" description="Helical" evidence="7">
    <location>
        <begin position="285"/>
        <end position="310"/>
    </location>
</feature>
<dbReference type="Proteomes" id="UP001304650">
    <property type="component" value="Chromosome"/>
</dbReference>
<evidence type="ECO:0000256" key="3">
    <source>
        <dbReference type="ARBA" id="ARBA00022475"/>
    </source>
</evidence>
<evidence type="ECO:0000313" key="9">
    <source>
        <dbReference type="EMBL" id="WNR45551.1"/>
    </source>
</evidence>
<dbReference type="AlphaFoldDB" id="A0AA96LS49"/>
<gene>
    <name evidence="9" type="ORF">MJB10_05450</name>
</gene>
<keyword evidence="5 7" id="KW-1133">Transmembrane helix</keyword>
<dbReference type="PROSITE" id="PS50928">
    <property type="entry name" value="ABC_TM1"/>
    <property type="match status" value="1"/>
</dbReference>
<dbReference type="InterPro" id="IPR050809">
    <property type="entry name" value="UgpAE/MalFG_permease"/>
</dbReference>
<accession>A0AA96LS49</accession>
<evidence type="ECO:0000256" key="1">
    <source>
        <dbReference type="ARBA" id="ARBA00004651"/>
    </source>
</evidence>
<evidence type="ECO:0000313" key="10">
    <source>
        <dbReference type="Proteomes" id="UP001304650"/>
    </source>
</evidence>
<proteinExistence type="inferred from homology"/>
<comment type="subcellular location">
    <subcellularLocation>
        <location evidence="1 7">Cell membrane</location>
        <topology evidence="1 7">Multi-pass membrane protein</topology>
    </subcellularLocation>
</comment>
<organism evidence="9 10">
    <name type="scientific">Paenibacillus roseopurpureus</name>
    <dbReference type="NCBI Taxonomy" id="2918901"/>
    <lineage>
        <taxon>Bacteria</taxon>
        <taxon>Bacillati</taxon>
        <taxon>Bacillota</taxon>
        <taxon>Bacilli</taxon>
        <taxon>Bacillales</taxon>
        <taxon>Paenibacillaceae</taxon>
        <taxon>Paenibacillus</taxon>
    </lineage>
</organism>
<dbReference type="InterPro" id="IPR000515">
    <property type="entry name" value="MetI-like"/>
</dbReference>
<dbReference type="Gene3D" id="1.10.3720.10">
    <property type="entry name" value="MetI-like"/>
    <property type="match status" value="1"/>
</dbReference>
<evidence type="ECO:0000256" key="5">
    <source>
        <dbReference type="ARBA" id="ARBA00022989"/>
    </source>
</evidence>
<comment type="similarity">
    <text evidence="7">Belongs to the binding-protein-dependent transport system permease family.</text>
</comment>
<dbReference type="PANTHER" id="PTHR43227:SF11">
    <property type="entry name" value="BLL4140 PROTEIN"/>
    <property type="match status" value="1"/>
</dbReference>
<feature type="transmembrane region" description="Helical" evidence="7">
    <location>
        <begin position="192"/>
        <end position="213"/>
    </location>
</feature>
<dbReference type="Pfam" id="PF00528">
    <property type="entry name" value="BPD_transp_1"/>
    <property type="match status" value="1"/>
</dbReference>
<feature type="transmembrane region" description="Helical" evidence="7">
    <location>
        <begin position="25"/>
        <end position="45"/>
    </location>
</feature>
<reference evidence="9" key="1">
    <citation type="submission" date="2022-02" db="EMBL/GenBank/DDBJ databases">
        <title>Paenibacillus sp. MBLB1832 Whole Genome Shotgun Sequencing.</title>
        <authorList>
            <person name="Hwang C.Y."/>
            <person name="Cho E.-S."/>
            <person name="Seo M.-J."/>
        </authorList>
    </citation>
    <scope>NUCLEOTIDE SEQUENCE</scope>
    <source>
        <strain evidence="9">MBLB1832</strain>
    </source>
</reference>
<dbReference type="GO" id="GO:0055085">
    <property type="term" value="P:transmembrane transport"/>
    <property type="evidence" value="ECO:0007669"/>
    <property type="project" value="InterPro"/>
</dbReference>
<dbReference type="SUPFAM" id="SSF161098">
    <property type="entry name" value="MetI-like"/>
    <property type="match status" value="1"/>
</dbReference>
<evidence type="ECO:0000256" key="7">
    <source>
        <dbReference type="RuleBase" id="RU363032"/>
    </source>
</evidence>
<evidence type="ECO:0000256" key="6">
    <source>
        <dbReference type="ARBA" id="ARBA00023136"/>
    </source>
</evidence>
<evidence type="ECO:0000259" key="8">
    <source>
        <dbReference type="PROSITE" id="PS50928"/>
    </source>
</evidence>
<dbReference type="RefSeq" id="WP_314802386.1">
    <property type="nucleotide sequence ID" value="NZ_CP130319.1"/>
</dbReference>
<evidence type="ECO:0000256" key="2">
    <source>
        <dbReference type="ARBA" id="ARBA00022448"/>
    </source>
</evidence>
<dbReference type="PANTHER" id="PTHR43227">
    <property type="entry name" value="BLL4140 PROTEIN"/>
    <property type="match status" value="1"/>
</dbReference>
<keyword evidence="3" id="KW-1003">Cell membrane</keyword>
<name>A0AA96LS49_9BACL</name>
<evidence type="ECO:0000256" key="4">
    <source>
        <dbReference type="ARBA" id="ARBA00022692"/>
    </source>
</evidence>
<feature type="transmembrane region" description="Helical" evidence="7">
    <location>
        <begin position="95"/>
        <end position="116"/>
    </location>
</feature>